<dbReference type="Gramene" id="ERN11291">
    <property type="protein sequence ID" value="ERN11291"/>
    <property type="gene ID" value="AMTR_s00024p00242440"/>
</dbReference>
<dbReference type="Pfam" id="PF00067">
    <property type="entry name" value="p450"/>
    <property type="match status" value="1"/>
</dbReference>
<accession>W1PUC5</accession>
<evidence type="ECO:0000313" key="7">
    <source>
        <dbReference type="EMBL" id="ERN11291.1"/>
    </source>
</evidence>
<gene>
    <name evidence="7" type="ORF">AMTR_s00024p00242440</name>
</gene>
<keyword evidence="3" id="KW-0479">Metal-binding</keyword>
<dbReference type="InterPro" id="IPR036396">
    <property type="entry name" value="Cyt_P450_sf"/>
</dbReference>
<keyword evidence="6" id="KW-1133">Transmembrane helix</keyword>
<feature type="transmembrane region" description="Helical" evidence="6">
    <location>
        <begin position="20"/>
        <end position="38"/>
    </location>
</feature>
<proteinExistence type="inferred from homology"/>
<dbReference type="OMA" id="IRIDSFK"/>
<organism evidence="7 8">
    <name type="scientific">Amborella trichopoda</name>
    <dbReference type="NCBI Taxonomy" id="13333"/>
    <lineage>
        <taxon>Eukaryota</taxon>
        <taxon>Viridiplantae</taxon>
        <taxon>Streptophyta</taxon>
        <taxon>Embryophyta</taxon>
        <taxon>Tracheophyta</taxon>
        <taxon>Spermatophyta</taxon>
        <taxon>Magnoliopsida</taxon>
        <taxon>Amborellales</taxon>
        <taxon>Amborellaceae</taxon>
        <taxon>Amborella</taxon>
    </lineage>
</organism>
<evidence type="ECO:0000256" key="2">
    <source>
        <dbReference type="ARBA" id="ARBA00022617"/>
    </source>
</evidence>
<evidence type="ECO:0000256" key="5">
    <source>
        <dbReference type="ARBA" id="ARBA00023004"/>
    </source>
</evidence>
<keyword evidence="6" id="KW-0812">Transmembrane</keyword>
<evidence type="ECO:0000256" key="4">
    <source>
        <dbReference type="ARBA" id="ARBA00023002"/>
    </source>
</evidence>
<sequence length="173" mass="19312">MAMSSINTTSTTAINGPNSLIYPLALITAVLFLYKAILNHRRRPRLNLLPGPKPWPIIGNLDLIGPLPHQSIHGLSKRYGPLMQLKFGSYPVVVASSVEMAKSTLKTNDKVFATRPKMAAGKYTTYDYSDITWAPYGPYWRQARKMCILELFSAKKEIGVFGVYKERRVGGHA</sequence>
<dbReference type="PRINTS" id="PR00463">
    <property type="entry name" value="EP450I"/>
</dbReference>
<dbReference type="eggNOG" id="KOG0156">
    <property type="taxonomic scope" value="Eukaryota"/>
</dbReference>
<dbReference type="GO" id="GO:0020037">
    <property type="term" value="F:heme binding"/>
    <property type="evidence" value="ECO:0007669"/>
    <property type="project" value="InterPro"/>
</dbReference>
<dbReference type="GO" id="GO:0005506">
    <property type="term" value="F:iron ion binding"/>
    <property type="evidence" value="ECO:0007669"/>
    <property type="project" value="InterPro"/>
</dbReference>
<keyword evidence="6" id="KW-0472">Membrane</keyword>
<dbReference type="GO" id="GO:0004497">
    <property type="term" value="F:monooxygenase activity"/>
    <property type="evidence" value="ECO:0007669"/>
    <property type="project" value="InterPro"/>
</dbReference>
<evidence type="ECO:0008006" key="9">
    <source>
        <dbReference type="Google" id="ProtNLM"/>
    </source>
</evidence>
<dbReference type="SUPFAM" id="SSF48264">
    <property type="entry name" value="Cytochrome P450"/>
    <property type="match status" value="1"/>
</dbReference>
<comment type="similarity">
    <text evidence="1">Belongs to the cytochrome P450 family.</text>
</comment>
<keyword evidence="5" id="KW-0408">Iron</keyword>
<keyword evidence="2" id="KW-0349">Heme</keyword>
<dbReference type="AlphaFoldDB" id="W1PUC5"/>
<protein>
    <recommendedName>
        <fullName evidence="9">Cytochrome P450</fullName>
    </recommendedName>
</protein>
<dbReference type="PANTHER" id="PTHR47944:SF4">
    <property type="entry name" value="OS09G0441700 PROTEIN"/>
    <property type="match status" value="1"/>
</dbReference>
<dbReference type="HOGENOM" id="CLU_001570_26_9_1"/>
<name>W1PUC5_AMBTC</name>
<dbReference type="GO" id="GO:0044550">
    <property type="term" value="P:secondary metabolite biosynthetic process"/>
    <property type="evidence" value="ECO:0007669"/>
    <property type="project" value="UniProtKB-ARBA"/>
</dbReference>
<evidence type="ECO:0000313" key="8">
    <source>
        <dbReference type="Proteomes" id="UP000017836"/>
    </source>
</evidence>
<dbReference type="EMBL" id="KI392710">
    <property type="protein sequence ID" value="ERN11291.1"/>
    <property type="molecule type" value="Genomic_DNA"/>
</dbReference>
<dbReference type="PANTHER" id="PTHR47944">
    <property type="entry name" value="CYTOCHROME P450 98A9"/>
    <property type="match status" value="1"/>
</dbReference>
<dbReference type="InterPro" id="IPR002401">
    <property type="entry name" value="Cyt_P450_E_grp-I"/>
</dbReference>
<dbReference type="Gene3D" id="1.10.630.10">
    <property type="entry name" value="Cytochrome P450"/>
    <property type="match status" value="1"/>
</dbReference>
<evidence type="ECO:0000256" key="6">
    <source>
        <dbReference type="SAM" id="Phobius"/>
    </source>
</evidence>
<dbReference type="Proteomes" id="UP000017836">
    <property type="component" value="Unassembled WGS sequence"/>
</dbReference>
<keyword evidence="8" id="KW-1185">Reference proteome</keyword>
<evidence type="ECO:0000256" key="3">
    <source>
        <dbReference type="ARBA" id="ARBA00022723"/>
    </source>
</evidence>
<reference evidence="8" key="1">
    <citation type="journal article" date="2013" name="Science">
        <title>The Amborella genome and the evolution of flowering plants.</title>
        <authorList>
            <consortium name="Amborella Genome Project"/>
        </authorList>
    </citation>
    <scope>NUCLEOTIDE SEQUENCE [LARGE SCALE GENOMIC DNA]</scope>
</reference>
<dbReference type="InterPro" id="IPR001128">
    <property type="entry name" value="Cyt_P450"/>
</dbReference>
<dbReference type="GO" id="GO:0016705">
    <property type="term" value="F:oxidoreductase activity, acting on paired donors, with incorporation or reduction of molecular oxygen"/>
    <property type="evidence" value="ECO:0007669"/>
    <property type="project" value="InterPro"/>
</dbReference>
<keyword evidence="4" id="KW-0560">Oxidoreductase</keyword>
<evidence type="ECO:0000256" key="1">
    <source>
        <dbReference type="ARBA" id="ARBA00010617"/>
    </source>
</evidence>